<dbReference type="GO" id="GO:0045312">
    <property type="term" value="P:nor-spermidine biosynthetic process"/>
    <property type="evidence" value="ECO:0007669"/>
    <property type="project" value="InterPro"/>
</dbReference>
<feature type="binding site" evidence="11">
    <location>
        <position position="278"/>
    </location>
    <ligand>
        <name>substrate</name>
    </ligand>
</feature>
<dbReference type="PIRSF" id="PIRSF038941">
    <property type="entry name" value="NspC"/>
    <property type="match status" value="1"/>
</dbReference>
<name>A0A9D1NNY7_9BACT</name>
<dbReference type="Gene3D" id="3.20.20.10">
    <property type="entry name" value="Alanine racemase"/>
    <property type="match status" value="1"/>
</dbReference>
<dbReference type="Gene3D" id="2.40.37.10">
    <property type="entry name" value="Lyase, Ornithine Decarboxylase, Chain A, domain 1"/>
    <property type="match status" value="1"/>
</dbReference>
<feature type="binding site" evidence="11">
    <location>
        <position position="242"/>
    </location>
    <ligand>
        <name>substrate</name>
    </ligand>
</feature>
<evidence type="ECO:0000256" key="5">
    <source>
        <dbReference type="ARBA" id="ARBA00022898"/>
    </source>
</evidence>
<dbReference type="GO" id="GO:0009089">
    <property type="term" value="P:lysine biosynthetic process via diaminopimelate"/>
    <property type="evidence" value="ECO:0007669"/>
    <property type="project" value="TreeGrafter"/>
</dbReference>
<dbReference type="Pfam" id="PF00278">
    <property type="entry name" value="Orn_DAP_Arg_deC"/>
    <property type="match status" value="1"/>
</dbReference>
<organism evidence="13 14">
    <name type="scientific">Candidatus Spyradenecus faecavium</name>
    <dbReference type="NCBI Taxonomy" id="2840947"/>
    <lineage>
        <taxon>Bacteria</taxon>
        <taxon>Pseudomonadati</taxon>
        <taxon>Lentisphaerota</taxon>
        <taxon>Lentisphaeria</taxon>
        <taxon>Lentisphaerales</taxon>
        <taxon>Lentisphaeraceae</taxon>
        <taxon>Lentisphaeraceae incertae sedis</taxon>
        <taxon>Candidatus Spyradenecus</taxon>
    </lineage>
</organism>
<evidence type="ECO:0000256" key="11">
    <source>
        <dbReference type="PIRSR" id="PIRSR038941-1"/>
    </source>
</evidence>
<dbReference type="PANTHER" id="PTHR43727:SF1">
    <property type="entry name" value="CARBOXYNORSPERMIDINE_CARBOXYSPERMIDINE DECARBOXYLASE"/>
    <property type="match status" value="1"/>
</dbReference>
<dbReference type="EMBL" id="DVOR01000156">
    <property type="protein sequence ID" value="HIV09425.1"/>
    <property type="molecule type" value="Genomic_DNA"/>
</dbReference>
<evidence type="ECO:0000259" key="12">
    <source>
        <dbReference type="Pfam" id="PF00278"/>
    </source>
</evidence>
<dbReference type="AlphaFoldDB" id="A0A9D1NNY7"/>
<dbReference type="EC" id="4.1.1.96" evidence="2"/>
<keyword evidence="4" id="KW-0210">Decarboxylase</keyword>
<accession>A0A9D1NNY7</accession>
<comment type="caution">
    <text evidence="13">The sequence shown here is derived from an EMBL/GenBank/DDBJ whole genome shotgun (WGS) entry which is preliminary data.</text>
</comment>
<evidence type="ECO:0000256" key="6">
    <source>
        <dbReference type="ARBA" id="ARBA00023066"/>
    </source>
</evidence>
<keyword evidence="5" id="KW-0663">Pyridoxal phosphate</keyword>
<dbReference type="SUPFAM" id="SSF51419">
    <property type="entry name" value="PLP-binding barrel"/>
    <property type="match status" value="1"/>
</dbReference>
<dbReference type="GO" id="GO:0008836">
    <property type="term" value="F:diaminopimelate decarboxylase activity"/>
    <property type="evidence" value="ECO:0007669"/>
    <property type="project" value="TreeGrafter"/>
</dbReference>
<evidence type="ECO:0000256" key="2">
    <source>
        <dbReference type="ARBA" id="ARBA00012259"/>
    </source>
</evidence>
<evidence type="ECO:0000256" key="1">
    <source>
        <dbReference type="ARBA" id="ARBA00001933"/>
    </source>
</evidence>
<dbReference type="SUPFAM" id="SSF50621">
    <property type="entry name" value="Alanine racemase C-terminal domain-like"/>
    <property type="match status" value="1"/>
</dbReference>
<evidence type="ECO:0000256" key="9">
    <source>
        <dbReference type="ARBA" id="ARBA00047351"/>
    </source>
</evidence>
<comment type="similarity">
    <text evidence="8">Belongs to the Orn/Lys/Arg decarboxylase class-II family. NspC subfamily.</text>
</comment>
<evidence type="ECO:0000256" key="8">
    <source>
        <dbReference type="ARBA" id="ARBA00025802"/>
    </source>
</evidence>
<dbReference type="InterPro" id="IPR022643">
    <property type="entry name" value="De-COase2_C"/>
</dbReference>
<feature type="domain" description="Orn/DAP/Arg decarboxylase 2 C-terminal" evidence="12">
    <location>
        <begin position="109"/>
        <end position="350"/>
    </location>
</feature>
<comment type="catalytic activity">
    <reaction evidence="10">
        <text>carboxynorspermidine + H(+) = norspermidine + CO2</text>
        <dbReference type="Rhea" id="RHEA:34099"/>
        <dbReference type="ChEBI" id="CHEBI:15378"/>
        <dbReference type="ChEBI" id="CHEBI:16526"/>
        <dbReference type="ChEBI" id="CHEBI:57920"/>
        <dbReference type="ChEBI" id="CHEBI:65070"/>
        <dbReference type="EC" id="4.1.1.96"/>
    </reaction>
</comment>
<evidence type="ECO:0000256" key="3">
    <source>
        <dbReference type="ARBA" id="ARBA00013633"/>
    </source>
</evidence>
<dbReference type="GO" id="GO:0008295">
    <property type="term" value="P:spermidine biosynthetic process"/>
    <property type="evidence" value="ECO:0007669"/>
    <property type="project" value="UniProtKB-KW"/>
</dbReference>
<reference evidence="13" key="1">
    <citation type="submission" date="2020-10" db="EMBL/GenBank/DDBJ databases">
        <authorList>
            <person name="Gilroy R."/>
        </authorList>
    </citation>
    <scope>NUCLEOTIDE SEQUENCE</scope>
    <source>
        <strain evidence="13">35461</strain>
    </source>
</reference>
<sequence length="393" mass="42870">MVMNGLPETPAFVVDVEALRRNAAILREVAEASGAHLLLALKAFSMPVAFPYLYAEGTCASSVHETLLGGEFGGERHAFAAAFSEREMAELLDAGLNHVTLNSFAQLAQWRRVAAAHPRGGEVAVGLRINPEHSEGQVPIYDPCAPHSRLGIRRAAFAGQDLTGVTGLHCHNLCEQNADCFARTLEAIEEKFGDLLPRISWFNFGGGHHITRADYDRDLLVRTLRGFHARYPHIRYYLEPGEAHVLNAGTFVCTVLDVVDNAGPIAILDGSAACHTPDVIEMPYVPRAFLDLAWDGAAAPGPGALRAGKPGEKPCEVRLAGPSCLAGDVFGDYSFDRPLVPGDRVLFEDMALYTMVKTNTFNGIRLPSLWLRQGPGEFTRVRSFGYDDFRSRL</sequence>
<evidence type="ECO:0000256" key="4">
    <source>
        <dbReference type="ARBA" id="ARBA00022793"/>
    </source>
</evidence>
<comment type="catalytic activity">
    <reaction evidence="9">
        <text>carboxyspermidine + H(+) = spermidine + CO2</text>
        <dbReference type="Rhea" id="RHEA:34095"/>
        <dbReference type="ChEBI" id="CHEBI:15378"/>
        <dbReference type="ChEBI" id="CHEBI:16526"/>
        <dbReference type="ChEBI" id="CHEBI:57834"/>
        <dbReference type="ChEBI" id="CHEBI:65072"/>
        <dbReference type="EC" id="4.1.1.96"/>
    </reaction>
</comment>
<dbReference type="CDD" id="cd06829">
    <property type="entry name" value="PLPDE_III_CANSDC"/>
    <property type="match status" value="1"/>
</dbReference>
<dbReference type="Proteomes" id="UP000886845">
    <property type="component" value="Unassembled WGS sequence"/>
</dbReference>
<evidence type="ECO:0000256" key="10">
    <source>
        <dbReference type="ARBA" id="ARBA00047389"/>
    </source>
</evidence>
<dbReference type="InterPro" id="IPR029066">
    <property type="entry name" value="PLP-binding_barrel"/>
</dbReference>
<keyword evidence="7" id="KW-0456">Lyase</keyword>
<protein>
    <recommendedName>
        <fullName evidence="3">Carboxynorspermidine/carboxyspermidine decarboxylase</fullName>
        <ecNumber evidence="2">4.1.1.96</ecNumber>
    </recommendedName>
</protein>
<proteinExistence type="inferred from homology"/>
<comment type="cofactor">
    <cofactor evidence="1">
        <name>pyridoxal 5'-phosphate</name>
        <dbReference type="ChEBI" id="CHEBI:597326"/>
    </cofactor>
</comment>
<dbReference type="InterPro" id="IPR009006">
    <property type="entry name" value="Ala_racemase/Decarboxylase_C"/>
</dbReference>
<evidence type="ECO:0000313" key="14">
    <source>
        <dbReference type="Proteomes" id="UP000886845"/>
    </source>
</evidence>
<evidence type="ECO:0000256" key="7">
    <source>
        <dbReference type="ARBA" id="ARBA00023239"/>
    </source>
</evidence>
<dbReference type="InterPro" id="IPR005730">
    <property type="entry name" value="Nsp_de-COase"/>
</dbReference>
<gene>
    <name evidence="13" type="ORF">IAC79_04855</name>
</gene>
<keyword evidence="6" id="KW-0745">Spermidine biosynthesis</keyword>
<dbReference type="PANTHER" id="PTHR43727">
    <property type="entry name" value="DIAMINOPIMELATE DECARBOXYLASE"/>
    <property type="match status" value="1"/>
</dbReference>
<reference evidence="13" key="2">
    <citation type="journal article" date="2021" name="PeerJ">
        <title>Extensive microbial diversity within the chicken gut microbiome revealed by metagenomics and culture.</title>
        <authorList>
            <person name="Gilroy R."/>
            <person name="Ravi A."/>
            <person name="Getino M."/>
            <person name="Pursley I."/>
            <person name="Horton D.L."/>
            <person name="Alikhan N.F."/>
            <person name="Baker D."/>
            <person name="Gharbi K."/>
            <person name="Hall N."/>
            <person name="Watson M."/>
            <person name="Adriaenssens E.M."/>
            <person name="Foster-Nyarko E."/>
            <person name="Jarju S."/>
            <person name="Secka A."/>
            <person name="Antonio M."/>
            <person name="Oren A."/>
            <person name="Chaudhuri R.R."/>
            <person name="La Ragione R."/>
            <person name="Hildebrand F."/>
            <person name="Pallen M.J."/>
        </authorList>
    </citation>
    <scope>NUCLEOTIDE SEQUENCE</scope>
    <source>
        <strain evidence="13">35461</strain>
    </source>
</reference>
<evidence type="ECO:0000313" key="13">
    <source>
        <dbReference type="EMBL" id="HIV09425.1"/>
    </source>
</evidence>